<evidence type="ECO:0000313" key="9">
    <source>
        <dbReference type="Proteomes" id="UP000237000"/>
    </source>
</evidence>
<gene>
    <name evidence="8" type="ORF">TorRG33x02_032460</name>
</gene>
<evidence type="ECO:0000256" key="4">
    <source>
        <dbReference type="ARBA" id="ARBA00022692"/>
    </source>
</evidence>
<evidence type="ECO:0000256" key="2">
    <source>
        <dbReference type="ARBA" id="ARBA00007965"/>
    </source>
</evidence>
<sequence length="159" mass="18104">MVKHFHKKAALEGSKTIVADLAAGGIQTQAEKVDDERMTNKQLLLENIDYAFDLFLIYILTLSIFPGLLYENTGTHQLGTWYPLVLMAMYNLLDLISRYIPLVECLKIESRKGLMFATHARILFIRSFYFAAKYGDQGWLIMLTSLLGLTNRKISSAHL</sequence>
<dbReference type="OrthoDB" id="1856718at2759"/>
<dbReference type="Proteomes" id="UP000237000">
    <property type="component" value="Unassembled WGS sequence"/>
</dbReference>
<accession>A0A2P5FTE0</accession>
<organism evidence="8 9">
    <name type="scientific">Trema orientale</name>
    <name type="common">Charcoal tree</name>
    <name type="synonym">Celtis orientalis</name>
    <dbReference type="NCBI Taxonomy" id="63057"/>
    <lineage>
        <taxon>Eukaryota</taxon>
        <taxon>Viridiplantae</taxon>
        <taxon>Streptophyta</taxon>
        <taxon>Embryophyta</taxon>
        <taxon>Tracheophyta</taxon>
        <taxon>Spermatophyta</taxon>
        <taxon>Magnoliopsida</taxon>
        <taxon>eudicotyledons</taxon>
        <taxon>Gunneridae</taxon>
        <taxon>Pentapetalae</taxon>
        <taxon>rosids</taxon>
        <taxon>fabids</taxon>
        <taxon>Rosales</taxon>
        <taxon>Cannabaceae</taxon>
        <taxon>Trema</taxon>
    </lineage>
</organism>
<proteinExistence type="inferred from homology"/>
<evidence type="ECO:0000256" key="7">
    <source>
        <dbReference type="SAM" id="Phobius"/>
    </source>
</evidence>
<evidence type="ECO:0000313" key="8">
    <source>
        <dbReference type="EMBL" id="POO01063.1"/>
    </source>
</evidence>
<keyword evidence="3" id="KW-0813">Transport</keyword>
<dbReference type="PANTHER" id="PTHR10332">
    <property type="entry name" value="EQUILIBRATIVE NUCLEOSIDE TRANSPORTER"/>
    <property type="match status" value="1"/>
</dbReference>
<dbReference type="GO" id="GO:0005337">
    <property type="term" value="F:nucleoside transmembrane transporter activity"/>
    <property type="evidence" value="ECO:0007669"/>
    <property type="project" value="InterPro"/>
</dbReference>
<dbReference type="InParanoid" id="A0A2P5FTE0"/>
<keyword evidence="4 7" id="KW-0812">Transmembrane</keyword>
<comment type="subcellular location">
    <subcellularLocation>
        <location evidence="1">Membrane</location>
        <topology evidence="1">Multi-pass membrane protein</topology>
    </subcellularLocation>
</comment>
<comment type="similarity">
    <text evidence="2">Belongs to the SLC29A/ENT transporter (TC 2.A.57) family.</text>
</comment>
<keyword evidence="5 7" id="KW-1133">Transmembrane helix</keyword>
<evidence type="ECO:0000256" key="3">
    <source>
        <dbReference type="ARBA" id="ARBA00022448"/>
    </source>
</evidence>
<feature type="transmembrane region" description="Helical" evidence="7">
    <location>
        <begin position="81"/>
        <end position="101"/>
    </location>
</feature>
<dbReference type="EMBL" id="JXTC01000010">
    <property type="protein sequence ID" value="POO01063.1"/>
    <property type="molecule type" value="Genomic_DNA"/>
</dbReference>
<protein>
    <submittedName>
        <fullName evidence="8">Equilibrative nucleoside transporter</fullName>
    </submittedName>
</protein>
<name>A0A2P5FTE0_TREOI</name>
<dbReference type="GO" id="GO:0005886">
    <property type="term" value="C:plasma membrane"/>
    <property type="evidence" value="ECO:0007669"/>
    <property type="project" value="TreeGrafter"/>
</dbReference>
<keyword evidence="6 7" id="KW-0472">Membrane</keyword>
<dbReference type="InterPro" id="IPR002259">
    <property type="entry name" value="Eqnu_transpt"/>
</dbReference>
<comment type="caution">
    <text evidence="8">The sequence shown here is derived from an EMBL/GenBank/DDBJ whole genome shotgun (WGS) entry which is preliminary data.</text>
</comment>
<keyword evidence="9" id="KW-1185">Reference proteome</keyword>
<dbReference type="PANTHER" id="PTHR10332:SF38">
    <property type="entry name" value="EQUILIBRATIVE NUCLEOTIDE TRANSPORTER 3-RELATED"/>
    <property type="match status" value="1"/>
</dbReference>
<dbReference type="AlphaFoldDB" id="A0A2P5FTE0"/>
<evidence type="ECO:0000256" key="5">
    <source>
        <dbReference type="ARBA" id="ARBA00022989"/>
    </source>
</evidence>
<evidence type="ECO:0000256" key="6">
    <source>
        <dbReference type="ARBA" id="ARBA00023136"/>
    </source>
</evidence>
<reference evidence="9" key="1">
    <citation type="submission" date="2016-06" db="EMBL/GenBank/DDBJ databases">
        <title>Parallel loss of symbiosis genes in relatives of nitrogen-fixing non-legume Parasponia.</title>
        <authorList>
            <person name="Van Velzen R."/>
            <person name="Holmer R."/>
            <person name="Bu F."/>
            <person name="Rutten L."/>
            <person name="Van Zeijl A."/>
            <person name="Liu W."/>
            <person name="Santuari L."/>
            <person name="Cao Q."/>
            <person name="Sharma T."/>
            <person name="Shen D."/>
            <person name="Roswanjaya Y."/>
            <person name="Wardhani T."/>
            <person name="Kalhor M.S."/>
            <person name="Jansen J."/>
            <person name="Van den Hoogen J."/>
            <person name="Gungor B."/>
            <person name="Hartog M."/>
            <person name="Hontelez J."/>
            <person name="Verver J."/>
            <person name="Yang W.-C."/>
            <person name="Schijlen E."/>
            <person name="Repin R."/>
            <person name="Schilthuizen M."/>
            <person name="Schranz E."/>
            <person name="Heidstra R."/>
            <person name="Miyata K."/>
            <person name="Fedorova E."/>
            <person name="Kohlen W."/>
            <person name="Bisseling T."/>
            <person name="Smit S."/>
            <person name="Geurts R."/>
        </authorList>
    </citation>
    <scope>NUCLEOTIDE SEQUENCE [LARGE SCALE GENOMIC DNA]</scope>
    <source>
        <strain evidence="9">cv. RG33-2</strain>
    </source>
</reference>
<feature type="transmembrane region" description="Helical" evidence="7">
    <location>
        <begin position="50"/>
        <end position="69"/>
    </location>
</feature>
<evidence type="ECO:0000256" key="1">
    <source>
        <dbReference type="ARBA" id="ARBA00004141"/>
    </source>
</evidence>